<evidence type="ECO:0000256" key="2">
    <source>
        <dbReference type="SAM" id="Phobius"/>
    </source>
</evidence>
<keyword evidence="5" id="KW-1185">Reference proteome</keyword>
<feature type="compositionally biased region" description="Low complexity" evidence="1">
    <location>
        <begin position="1387"/>
        <end position="1402"/>
    </location>
</feature>
<feature type="region of interest" description="Disordered" evidence="1">
    <location>
        <begin position="1572"/>
        <end position="1610"/>
    </location>
</feature>
<dbReference type="InterPro" id="IPR044822">
    <property type="entry name" value="Myb_DNA-bind_4"/>
</dbReference>
<protein>
    <submittedName>
        <fullName evidence="4">Zinc finger and SCAN domain-containing protein 29</fullName>
    </submittedName>
</protein>
<dbReference type="PANTHER" id="PTHR47595:SF1">
    <property type="entry name" value="MYB_SANT-LIKE DNA-BINDING DOMAIN-CONTAINING PROTEIN"/>
    <property type="match status" value="1"/>
</dbReference>
<feature type="transmembrane region" description="Helical" evidence="2">
    <location>
        <begin position="97"/>
        <end position="120"/>
    </location>
</feature>
<keyword evidence="2" id="KW-0812">Transmembrane</keyword>
<sequence length="1654" mass="179214">MFLGTISANEGDTVSGRCLIPAGAPVSIVFFCKDGMEISRLQARRGKFSYDLAYSVAGSSGNISCGYMSRNDNNQVLKSLLSVARYLKVTGLENDTILAITIPVLVGVILALVLPLVYYLKKKKVVTKRRKESVVSSSAEVTIQSSSAQVTMMESQNHKRAPAWTEREVLDLIAVWGDESVLSELRSKRRNAKIFEKISKGMKDRGYNRDLQQCRVKLKELRQAYQRTREANGRSGSEPQTCRFYDELHAILGDAPTTTPALCVYSLIGLSRNRDADFGDEEDEEEVEAQQASRETVFPDSQELFLTLDLVPSQLTEGGLPDLEGGEGTSGDLPAPELFLDKSSAYVGDTVLYRCLTPSDAPVSFAFLCKDGKEMSRKPAVPGKLSFDFPHHVSGQSSGNYSCGYQHKGLHNQVQSSHLSIVRYLSVTGVIATKIVYKYSILFPDASSIGCFDEMGSSSYLKGQGGRSRGAPGPLNSPRSPGLLLLPRGAGGTYLTGSDPLNPTPSGGQSWPQNTEYKIAVTKAGALKISQTTPQGNKYIEGSYESLNAITMEDTPYSTLPMMDVSALPTSEHPLRSVLLRSIVGQCLMVHILTGMSQILSLKFTVRIQSTLRFTLAAPNCPMPAPGERVSRKQRGSLVKSQEICSSPGTLPTPRLFLERLSARQGDTAVLSCLVPLDTPMTRIVFCKEGKEFSVQPKEGNKLVYDSPHPVSRESSGAFSCHYQLMDDNNQENNSLPSDARYLHVAGVWWAGGRRGSSPSGEYKISRQPHMPPSAPQKAEGCHVPMLWLAVWRELGSYPMAMEAMDVQSPAGAETGVRILQAAEPGVNELASSHIADPLTMAWTCVPVQGPGEEPSNGRVSVGSGFVLQRQAQTSSQGVSGCRAAILPCAGQQQTMVSVLPLGKCSMAQTAHPAPSPVLLWVCILHSTLVLLLLVSAPIITCIVRKRAIAQHIQKALQGNGRDKEEGEVAEVSEGSRCPGQVGGSAAARPDQRATAFLSLRRYGAEPKRRCLDPRETDAAVALPDCGVIMACPHDPAVGPMASLKDGKEISVQPKEGNKFVYDSPYPVSSESAGAFSCRYQLKDDNNQENNSLSSDSWNLHVAGDESSPTPCSSPGGGRSHSREPDAEVTRAGADQIRCGEVRSDSHRDVSPCCRIPEGLLRFSPLLPMILPLGLCLLCDLPAPTLILDKGSAHHGDTVILLCFVPMDTSVTRIIFCKGGKEISILPKDGNKFIYIYESAQPASPDSTGEYSCRYQHKDNKNQEKNSLPSARRHLSAPDGPSPSWNNNSGGEPSPPGSDSKSIEVNGKTPIDLSSGSPCAVDSLDRGLVATAGVGTERQNSWVLCPALGWEWKQRSQEPSPRAQREPSTSLAKEEAPASPEQKMGDSGTSSSTYSQGASSPSVGSHSPEAEGSLFAETPSAQLEEEDVSPEQATTRVIQQQLQGRDEWVQDMAKQLCFLHAVPSLCFSAQRQGRNTLEPHFLKVAFVESTAVLHKTYSQSLDTMLRSLLTETPTMDKLQHFLEHVHFWLHSRETQERARAIWSRAALLRFATSLPGFDVLVPGAQSIAGTVLRGTPLKGPPSHDQKLPLPAAGRESPDEESLGLQPRSRPSTNPLQHCLLLLIFPKPSDFDYPALTFDLYLDSGLTSTWLIFGL</sequence>
<evidence type="ECO:0000256" key="1">
    <source>
        <dbReference type="SAM" id="MobiDB-lite"/>
    </source>
</evidence>
<dbReference type="Gene3D" id="1.10.10.60">
    <property type="entry name" value="Homeodomain-like"/>
    <property type="match status" value="1"/>
</dbReference>
<dbReference type="SUPFAM" id="SSF48726">
    <property type="entry name" value="Immunoglobulin"/>
    <property type="match status" value="2"/>
</dbReference>
<dbReference type="Gene3D" id="2.60.40.10">
    <property type="entry name" value="Immunoglobulins"/>
    <property type="match status" value="1"/>
</dbReference>
<keyword evidence="2" id="KW-1133">Transmembrane helix</keyword>
<feature type="region of interest" description="Disordered" evidence="1">
    <location>
        <begin position="1353"/>
        <end position="1411"/>
    </location>
</feature>
<dbReference type="Pfam" id="PF13837">
    <property type="entry name" value="Myb_DNA-bind_4"/>
    <property type="match status" value="1"/>
</dbReference>
<dbReference type="Proteomes" id="UP000031443">
    <property type="component" value="Unassembled WGS sequence"/>
</dbReference>
<proteinExistence type="predicted"/>
<feature type="domain" description="Ig-like" evidence="3">
    <location>
        <begin position="648"/>
        <end position="737"/>
    </location>
</feature>
<dbReference type="PROSITE" id="PS50835">
    <property type="entry name" value="IG_LIKE"/>
    <property type="match status" value="2"/>
</dbReference>
<evidence type="ECO:0000259" key="3">
    <source>
        <dbReference type="PROSITE" id="PS50835"/>
    </source>
</evidence>
<feature type="compositionally biased region" description="Low complexity" evidence="1">
    <location>
        <begin position="472"/>
        <end position="481"/>
    </location>
</feature>
<reference evidence="5" key="1">
    <citation type="journal article" date="2013" name="Nat. Genet.">
        <title>The draft genomes of soft-shell turtle and green sea turtle yield insights into the development and evolution of the turtle-specific body plan.</title>
        <authorList>
            <person name="Wang Z."/>
            <person name="Pascual-Anaya J."/>
            <person name="Zadissa A."/>
            <person name="Li W."/>
            <person name="Niimura Y."/>
            <person name="Huang Z."/>
            <person name="Li C."/>
            <person name="White S."/>
            <person name="Xiong Z."/>
            <person name="Fang D."/>
            <person name="Wang B."/>
            <person name="Ming Y."/>
            <person name="Chen Y."/>
            <person name="Zheng Y."/>
            <person name="Kuraku S."/>
            <person name="Pignatelli M."/>
            <person name="Herrero J."/>
            <person name="Beal K."/>
            <person name="Nozawa M."/>
            <person name="Li Q."/>
            <person name="Wang J."/>
            <person name="Zhang H."/>
            <person name="Yu L."/>
            <person name="Shigenobu S."/>
            <person name="Wang J."/>
            <person name="Liu J."/>
            <person name="Flicek P."/>
            <person name="Searle S."/>
            <person name="Wang J."/>
            <person name="Kuratani S."/>
            <person name="Yin Y."/>
            <person name="Aken B."/>
            <person name="Zhang G."/>
            <person name="Irie N."/>
        </authorList>
    </citation>
    <scope>NUCLEOTIDE SEQUENCE [LARGE SCALE GENOMIC DNA]</scope>
</reference>
<feature type="domain" description="Ig-like" evidence="3">
    <location>
        <begin position="1182"/>
        <end position="1269"/>
    </location>
</feature>
<evidence type="ECO:0000313" key="4">
    <source>
        <dbReference type="EMBL" id="EMP26985.1"/>
    </source>
</evidence>
<feature type="region of interest" description="Disordered" evidence="1">
    <location>
        <begin position="1260"/>
        <end position="1319"/>
    </location>
</feature>
<feature type="region of interest" description="Disordered" evidence="1">
    <location>
        <begin position="462"/>
        <end position="481"/>
    </location>
</feature>
<dbReference type="InterPro" id="IPR007110">
    <property type="entry name" value="Ig-like_dom"/>
</dbReference>
<dbReference type="EMBL" id="KB574444">
    <property type="protein sequence ID" value="EMP26985.1"/>
    <property type="molecule type" value="Genomic_DNA"/>
</dbReference>
<feature type="compositionally biased region" description="Low complexity" evidence="1">
    <location>
        <begin position="1278"/>
        <end position="1300"/>
    </location>
</feature>
<organism evidence="4 5">
    <name type="scientific">Chelonia mydas</name>
    <name type="common">Green sea-turtle</name>
    <name type="synonym">Chelonia agassizi</name>
    <dbReference type="NCBI Taxonomy" id="8469"/>
    <lineage>
        <taxon>Eukaryota</taxon>
        <taxon>Metazoa</taxon>
        <taxon>Chordata</taxon>
        <taxon>Craniata</taxon>
        <taxon>Vertebrata</taxon>
        <taxon>Euteleostomi</taxon>
        <taxon>Archelosauria</taxon>
        <taxon>Testudinata</taxon>
        <taxon>Testudines</taxon>
        <taxon>Cryptodira</taxon>
        <taxon>Durocryptodira</taxon>
        <taxon>Americhelydia</taxon>
        <taxon>Chelonioidea</taxon>
        <taxon>Cheloniidae</taxon>
        <taxon>Chelonia</taxon>
    </lineage>
</organism>
<dbReference type="FunFam" id="1.10.10.60:FF:000032">
    <property type="entry name" value="Zinc finger and SCAN domain-containing 20"/>
    <property type="match status" value="1"/>
</dbReference>
<feature type="compositionally biased region" description="Polar residues" evidence="1">
    <location>
        <begin position="1088"/>
        <end position="1098"/>
    </location>
</feature>
<keyword evidence="2" id="KW-0472">Membrane</keyword>
<dbReference type="PANTHER" id="PTHR47595">
    <property type="entry name" value="HEAT SHOCK 70 KDA PROTEIN 14"/>
    <property type="match status" value="1"/>
</dbReference>
<accession>M7AVD7</accession>
<dbReference type="InterPro" id="IPR013783">
    <property type="entry name" value="Ig-like_fold"/>
</dbReference>
<name>M7AVD7_CHEMY</name>
<dbReference type="InterPro" id="IPR036179">
    <property type="entry name" value="Ig-like_dom_sf"/>
</dbReference>
<feature type="region of interest" description="Disordered" evidence="1">
    <location>
        <begin position="1087"/>
        <end position="1135"/>
    </location>
</feature>
<evidence type="ECO:0000313" key="5">
    <source>
        <dbReference type="Proteomes" id="UP000031443"/>
    </source>
</evidence>
<gene>
    <name evidence="4" type="ORF">UY3_15925</name>
</gene>